<dbReference type="RefSeq" id="WP_120147122.1">
    <property type="nucleotide sequence ID" value="NZ_QZVT01000001.1"/>
</dbReference>
<evidence type="ECO:0000256" key="4">
    <source>
        <dbReference type="ARBA" id="ARBA00022563"/>
    </source>
</evidence>
<dbReference type="PROSITE" id="PS51330">
    <property type="entry name" value="DHFR_2"/>
    <property type="match status" value="1"/>
</dbReference>
<dbReference type="SUPFAM" id="SSF53597">
    <property type="entry name" value="Dihydrofolate reductase-like"/>
    <property type="match status" value="1"/>
</dbReference>
<dbReference type="EC" id="1.5.1.3" evidence="3"/>
<comment type="pathway">
    <text evidence="1">Cofactor biosynthesis; tetrahydrofolate biosynthesis; 5,6,7,8-tetrahydrofolate from 7,8-dihydrofolate: step 1/1.</text>
</comment>
<dbReference type="InterPro" id="IPR012259">
    <property type="entry name" value="DHFR"/>
</dbReference>
<dbReference type="PANTHER" id="PTHR48069:SF3">
    <property type="entry name" value="DIHYDROFOLATE REDUCTASE"/>
    <property type="match status" value="1"/>
</dbReference>
<gene>
    <name evidence="9" type="ORF">D6T63_00765</name>
</gene>
<dbReference type="PRINTS" id="PR00070">
    <property type="entry name" value="DHFR"/>
</dbReference>
<evidence type="ECO:0000256" key="3">
    <source>
        <dbReference type="ARBA" id="ARBA00012856"/>
    </source>
</evidence>
<dbReference type="GO" id="GO:0046654">
    <property type="term" value="P:tetrahydrofolate biosynthetic process"/>
    <property type="evidence" value="ECO:0007669"/>
    <property type="project" value="UniProtKB-UniPathway"/>
</dbReference>
<dbReference type="GO" id="GO:0006730">
    <property type="term" value="P:one-carbon metabolic process"/>
    <property type="evidence" value="ECO:0007669"/>
    <property type="project" value="UniProtKB-KW"/>
</dbReference>
<dbReference type="GO" id="GO:0046655">
    <property type="term" value="P:folic acid metabolic process"/>
    <property type="evidence" value="ECO:0007669"/>
    <property type="project" value="TreeGrafter"/>
</dbReference>
<dbReference type="OrthoDB" id="9804315at2"/>
<dbReference type="EMBL" id="QZVT01000001">
    <property type="protein sequence ID" value="RJT83028.1"/>
    <property type="molecule type" value="Genomic_DNA"/>
</dbReference>
<name>A0A3A5MEY0_9MICC</name>
<evidence type="ECO:0000313" key="9">
    <source>
        <dbReference type="EMBL" id="RJT83028.1"/>
    </source>
</evidence>
<dbReference type="InterPro" id="IPR017925">
    <property type="entry name" value="DHFR_CS"/>
</dbReference>
<dbReference type="GO" id="GO:0050661">
    <property type="term" value="F:NADP binding"/>
    <property type="evidence" value="ECO:0007669"/>
    <property type="project" value="InterPro"/>
</dbReference>
<keyword evidence="4" id="KW-0554">One-carbon metabolism</keyword>
<dbReference type="UniPathway" id="UPA00077">
    <property type="reaction ID" value="UER00158"/>
</dbReference>
<sequence length="189" mass="20100">MSGAAPHRTLSVLDAVGSRPVIGMIWAQTENGVIGRDGKIPWHVPEDMAHFKATTTGHPVIMGRRTWESFPSTFRPLPDRTNIVISGSGAADLRGAVIVDSLDAALRAAQASPGAEEIWIIGGSRVYTDAMPLANAALVTVIENAVEGDTVAPAFGPEWALAALTPETGWLESSGGTRYRISLWTKQDQ</sequence>
<dbReference type="Pfam" id="PF00186">
    <property type="entry name" value="DHFR_1"/>
    <property type="match status" value="1"/>
</dbReference>
<keyword evidence="10" id="KW-1185">Reference proteome</keyword>
<dbReference type="CDD" id="cd00209">
    <property type="entry name" value="DHFR"/>
    <property type="match status" value="1"/>
</dbReference>
<dbReference type="Gene3D" id="3.40.430.10">
    <property type="entry name" value="Dihydrofolate Reductase, subunit A"/>
    <property type="match status" value="1"/>
</dbReference>
<feature type="domain" description="DHFR" evidence="8">
    <location>
        <begin position="21"/>
        <end position="186"/>
    </location>
</feature>
<evidence type="ECO:0000256" key="6">
    <source>
        <dbReference type="ARBA" id="ARBA00023002"/>
    </source>
</evidence>
<reference evidence="9 10" key="1">
    <citation type="submission" date="2018-09" db="EMBL/GenBank/DDBJ databases">
        <title>Novel species of Arthrobacter.</title>
        <authorList>
            <person name="Liu Q."/>
            <person name="Xin Y.-H."/>
        </authorList>
    </citation>
    <scope>NUCLEOTIDE SEQUENCE [LARGE SCALE GENOMIC DNA]</scope>
    <source>
        <strain evidence="9 10">Hz2</strain>
    </source>
</reference>
<dbReference type="PROSITE" id="PS00075">
    <property type="entry name" value="DHFR_1"/>
    <property type="match status" value="1"/>
</dbReference>
<dbReference type="AlphaFoldDB" id="A0A3A5MEY0"/>
<evidence type="ECO:0000256" key="5">
    <source>
        <dbReference type="ARBA" id="ARBA00022857"/>
    </source>
</evidence>
<evidence type="ECO:0000313" key="10">
    <source>
        <dbReference type="Proteomes" id="UP000272560"/>
    </source>
</evidence>
<organism evidence="9 10">
    <name type="scientific">Arthrobacter cheniae</name>
    <dbReference type="NCBI Taxonomy" id="1258888"/>
    <lineage>
        <taxon>Bacteria</taxon>
        <taxon>Bacillati</taxon>
        <taxon>Actinomycetota</taxon>
        <taxon>Actinomycetes</taxon>
        <taxon>Micrococcales</taxon>
        <taxon>Micrococcaceae</taxon>
        <taxon>Arthrobacter</taxon>
    </lineage>
</organism>
<comment type="caution">
    <text evidence="9">The sequence shown here is derived from an EMBL/GenBank/DDBJ whole genome shotgun (WGS) entry which is preliminary data.</text>
</comment>
<keyword evidence="6" id="KW-0560">Oxidoreductase</keyword>
<keyword evidence="5" id="KW-0521">NADP</keyword>
<dbReference type="InterPro" id="IPR001796">
    <property type="entry name" value="DHFR_dom"/>
</dbReference>
<evidence type="ECO:0000256" key="2">
    <source>
        <dbReference type="ARBA" id="ARBA00009539"/>
    </source>
</evidence>
<proteinExistence type="inferred from homology"/>
<dbReference type="PANTHER" id="PTHR48069">
    <property type="entry name" value="DIHYDROFOLATE REDUCTASE"/>
    <property type="match status" value="1"/>
</dbReference>
<accession>A0A3A5MEY0</accession>
<protein>
    <recommendedName>
        <fullName evidence="3">dihydrofolate reductase</fullName>
        <ecNumber evidence="3">1.5.1.3</ecNumber>
    </recommendedName>
</protein>
<dbReference type="GO" id="GO:0005829">
    <property type="term" value="C:cytosol"/>
    <property type="evidence" value="ECO:0007669"/>
    <property type="project" value="TreeGrafter"/>
</dbReference>
<dbReference type="InterPro" id="IPR024072">
    <property type="entry name" value="DHFR-like_dom_sf"/>
</dbReference>
<dbReference type="GO" id="GO:0004146">
    <property type="term" value="F:dihydrofolate reductase activity"/>
    <property type="evidence" value="ECO:0007669"/>
    <property type="project" value="UniProtKB-EC"/>
</dbReference>
<dbReference type="GO" id="GO:0046452">
    <property type="term" value="P:dihydrofolate metabolic process"/>
    <property type="evidence" value="ECO:0007669"/>
    <property type="project" value="TreeGrafter"/>
</dbReference>
<evidence type="ECO:0000259" key="8">
    <source>
        <dbReference type="PROSITE" id="PS51330"/>
    </source>
</evidence>
<evidence type="ECO:0000256" key="1">
    <source>
        <dbReference type="ARBA" id="ARBA00004903"/>
    </source>
</evidence>
<evidence type="ECO:0000256" key="7">
    <source>
        <dbReference type="RuleBase" id="RU004474"/>
    </source>
</evidence>
<dbReference type="Proteomes" id="UP000272560">
    <property type="component" value="Unassembled WGS sequence"/>
</dbReference>
<comment type="similarity">
    <text evidence="2 7">Belongs to the dihydrofolate reductase family.</text>
</comment>